<gene>
    <name evidence="2" type="ORF">ACFSX4_10605</name>
</gene>
<proteinExistence type="predicted"/>
<protein>
    <submittedName>
        <fullName evidence="2">GNAT family N-acetyltransferase</fullName>
        <ecNumber evidence="2">2.3.-.-</ecNumber>
    </submittedName>
</protein>
<dbReference type="Proteomes" id="UP001597519">
    <property type="component" value="Unassembled WGS sequence"/>
</dbReference>
<dbReference type="InterPro" id="IPR053144">
    <property type="entry name" value="Acetyltransferase_Butenolide"/>
</dbReference>
<dbReference type="RefSeq" id="WP_377774393.1">
    <property type="nucleotide sequence ID" value="NZ_JBHUOQ010000004.1"/>
</dbReference>
<evidence type="ECO:0000313" key="2">
    <source>
        <dbReference type="EMBL" id="MFD2830912.1"/>
    </source>
</evidence>
<dbReference type="CDD" id="cd04301">
    <property type="entry name" value="NAT_SF"/>
    <property type="match status" value="1"/>
</dbReference>
<dbReference type="GO" id="GO:0016746">
    <property type="term" value="F:acyltransferase activity"/>
    <property type="evidence" value="ECO:0007669"/>
    <property type="project" value="UniProtKB-KW"/>
</dbReference>
<keyword evidence="3" id="KW-1185">Reference proteome</keyword>
<sequence length="133" mass="15004">MIEIRYEAPNNREYRELRRVCGLTVYSQEAAAKGLPNACHNVMLYNKASLIGMGRVVGDGGTVFQIVDIAVHPDYQGLGYGRKIMDEIMVFLDYAAEESTYVNLIADYPADKLYEQYGFKTTEPASTAMARRY</sequence>
<dbReference type="Gene3D" id="3.40.630.30">
    <property type="match status" value="1"/>
</dbReference>
<dbReference type="EC" id="2.3.-.-" evidence="2"/>
<dbReference type="InterPro" id="IPR016181">
    <property type="entry name" value="Acyl_CoA_acyltransferase"/>
</dbReference>
<accession>A0ABW5WY23</accession>
<dbReference type="SUPFAM" id="SSF55729">
    <property type="entry name" value="Acyl-CoA N-acyltransferases (Nat)"/>
    <property type="match status" value="1"/>
</dbReference>
<dbReference type="Pfam" id="PF13508">
    <property type="entry name" value="Acetyltransf_7"/>
    <property type="match status" value="1"/>
</dbReference>
<name>A0ABW5WY23_9STAP</name>
<evidence type="ECO:0000313" key="3">
    <source>
        <dbReference type="Proteomes" id="UP001597519"/>
    </source>
</evidence>
<keyword evidence="2" id="KW-0012">Acyltransferase</keyword>
<dbReference type="PROSITE" id="PS51186">
    <property type="entry name" value="GNAT"/>
    <property type="match status" value="1"/>
</dbReference>
<feature type="domain" description="N-acetyltransferase" evidence="1">
    <location>
        <begin position="2"/>
        <end position="133"/>
    </location>
</feature>
<dbReference type="EMBL" id="JBHUOQ010000004">
    <property type="protein sequence ID" value="MFD2830912.1"/>
    <property type="molecule type" value="Genomic_DNA"/>
</dbReference>
<evidence type="ECO:0000259" key="1">
    <source>
        <dbReference type="PROSITE" id="PS51186"/>
    </source>
</evidence>
<reference evidence="3" key="1">
    <citation type="journal article" date="2019" name="Int. J. Syst. Evol. Microbiol.">
        <title>The Global Catalogue of Microorganisms (GCM) 10K type strain sequencing project: providing services to taxonomists for standard genome sequencing and annotation.</title>
        <authorList>
            <consortium name="The Broad Institute Genomics Platform"/>
            <consortium name="The Broad Institute Genome Sequencing Center for Infectious Disease"/>
            <person name="Wu L."/>
            <person name="Ma J."/>
        </authorList>
    </citation>
    <scope>NUCLEOTIDE SEQUENCE [LARGE SCALE GENOMIC DNA]</scope>
    <source>
        <strain evidence="3">KCTC 33575</strain>
    </source>
</reference>
<organism evidence="2 3">
    <name type="scientific">Corticicoccus populi</name>
    <dbReference type="NCBI Taxonomy" id="1812821"/>
    <lineage>
        <taxon>Bacteria</taxon>
        <taxon>Bacillati</taxon>
        <taxon>Bacillota</taxon>
        <taxon>Bacilli</taxon>
        <taxon>Bacillales</taxon>
        <taxon>Staphylococcaceae</taxon>
        <taxon>Corticicoccus</taxon>
    </lineage>
</organism>
<keyword evidence="2" id="KW-0808">Transferase</keyword>
<dbReference type="PANTHER" id="PTHR43233">
    <property type="entry name" value="FAMILY N-ACETYLTRANSFERASE, PUTATIVE (AFU_ORTHOLOGUE AFUA_6G03350)-RELATED"/>
    <property type="match status" value="1"/>
</dbReference>
<dbReference type="PANTHER" id="PTHR43233:SF1">
    <property type="entry name" value="FAMILY N-ACETYLTRANSFERASE, PUTATIVE (AFU_ORTHOLOGUE AFUA_6G03350)-RELATED"/>
    <property type="match status" value="1"/>
</dbReference>
<dbReference type="InterPro" id="IPR000182">
    <property type="entry name" value="GNAT_dom"/>
</dbReference>
<comment type="caution">
    <text evidence="2">The sequence shown here is derived from an EMBL/GenBank/DDBJ whole genome shotgun (WGS) entry which is preliminary data.</text>
</comment>